<feature type="domain" description="ABC transporter" evidence="6">
    <location>
        <begin position="20"/>
        <end position="253"/>
    </location>
</feature>
<comment type="similarity">
    <text evidence="1">Belongs to the ABC transporter superfamily.</text>
</comment>
<evidence type="ECO:0000256" key="4">
    <source>
        <dbReference type="ARBA" id="ARBA00022840"/>
    </source>
</evidence>
<dbReference type="SMART" id="SM00382">
    <property type="entry name" value="AAA"/>
    <property type="match status" value="1"/>
</dbReference>
<dbReference type="CDD" id="cd03224">
    <property type="entry name" value="ABC_TM1139_LivF_branched"/>
    <property type="match status" value="1"/>
</dbReference>
<evidence type="ECO:0000256" key="3">
    <source>
        <dbReference type="ARBA" id="ARBA00022741"/>
    </source>
</evidence>
<keyword evidence="8" id="KW-1185">Reference proteome</keyword>
<dbReference type="InterPro" id="IPR027417">
    <property type="entry name" value="P-loop_NTPase"/>
</dbReference>
<evidence type="ECO:0000256" key="5">
    <source>
        <dbReference type="ARBA" id="ARBA00022970"/>
    </source>
</evidence>
<gene>
    <name evidence="7" type="ORF">GCM10008995_06600</name>
</gene>
<dbReference type="AlphaFoldDB" id="A0A830E8E4"/>
<dbReference type="Proteomes" id="UP000653099">
    <property type="component" value="Unassembled WGS sequence"/>
</dbReference>
<dbReference type="InterPro" id="IPR003439">
    <property type="entry name" value="ABC_transporter-like_ATP-bd"/>
</dbReference>
<keyword evidence="3" id="KW-0547">Nucleotide-binding</keyword>
<dbReference type="GO" id="GO:0015807">
    <property type="term" value="P:L-amino acid transport"/>
    <property type="evidence" value="ECO:0007669"/>
    <property type="project" value="TreeGrafter"/>
</dbReference>
<accession>A0A830E8E4</accession>
<evidence type="ECO:0000313" key="8">
    <source>
        <dbReference type="Proteomes" id="UP000653099"/>
    </source>
</evidence>
<keyword evidence="4 7" id="KW-0067">ATP-binding</keyword>
<evidence type="ECO:0000313" key="7">
    <source>
        <dbReference type="EMBL" id="GGI99316.1"/>
    </source>
</evidence>
<comment type="caution">
    <text evidence="7">The sequence shown here is derived from an EMBL/GenBank/DDBJ whole genome shotgun (WGS) entry which is preliminary data.</text>
</comment>
<proteinExistence type="inferred from homology"/>
<protein>
    <submittedName>
        <fullName evidence="7">ABC transporter ATP-binding protein</fullName>
    </submittedName>
</protein>
<dbReference type="PANTHER" id="PTHR43820">
    <property type="entry name" value="HIGH-AFFINITY BRANCHED-CHAIN AMINO ACID TRANSPORT ATP-BINDING PROTEIN LIVF"/>
    <property type="match status" value="1"/>
</dbReference>
<dbReference type="Pfam" id="PF00005">
    <property type="entry name" value="ABC_tran"/>
    <property type="match status" value="1"/>
</dbReference>
<evidence type="ECO:0000256" key="2">
    <source>
        <dbReference type="ARBA" id="ARBA00022448"/>
    </source>
</evidence>
<organism evidence="7 8">
    <name type="scientific">Halobellus salinus</name>
    <dbReference type="NCBI Taxonomy" id="931585"/>
    <lineage>
        <taxon>Archaea</taxon>
        <taxon>Methanobacteriati</taxon>
        <taxon>Methanobacteriota</taxon>
        <taxon>Stenosarchaea group</taxon>
        <taxon>Halobacteria</taxon>
        <taxon>Halobacteriales</taxon>
        <taxon>Haloferacaceae</taxon>
        <taxon>Halobellus</taxon>
    </lineage>
</organism>
<dbReference type="GO" id="GO:0016887">
    <property type="term" value="F:ATP hydrolysis activity"/>
    <property type="evidence" value="ECO:0007669"/>
    <property type="project" value="InterPro"/>
</dbReference>
<dbReference type="RefSeq" id="WP_229663719.1">
    <property type="nucleotide sequence ID" value="NZ_BMOC01000002.1"/>
</dbReference>
<keyword evidence="5" id="KW-0029">Amino-acid transport</keyword>
<dbReference type="PROSITE" id="PS00211">
    <property type="entry name" value="ABC_TRANSPORTER_1"/>
    <property type="match status" value="1"/>
</dbReference>
<dbReference type="Gene3D" id="3.40.50.300">
    <property type="entry name" value="P-loop containing nucleotide triphosphate hydrolases"/>
    <property type="match status" value="1"/>
</dbReference>
<sequence length="258" mass="27583">MTADHPAPQSSIDRLTDPLLRLDGVTAGYGATTVLRDVNVDVGDGEVVGIVGRNGVGKTTTLRTVMGALTPRSGAVTYDGEDVGDLDPEETVSRGIALVPEERRIFGGLSVRENLELAELGGTDGNRGRGWTIPEVFDTFENLADNERAAGSTLSGGEQQMLAVGRALVSDARTLLLDEPTEGLAPYIVERVVETIETLRNRGMTVLLVEQNVRVALDVCDYVYVMDNGRIVHRSSADALRGDDVLDRYLGVSLAGTE</sequence>
<dbReference type="GO" id="GO:0015658">
    <property type="term" value="F:branched-chain amino acid transmembrane transporter activity"/>
    <property type="evidence" value="ECO:0007669"/>
    <property type="project" value="TreeGrafter"/>
</dbReference>
<name>A0A830E8E4_9EURY</name>
<dbReference type="PANTHER" id="PTHR43820:SF4">
    <property type="entry name" value="HIGH-AFFINITY BRANCHED-CHAIN AMINO ACID TRANSPORT ATP-BINDING PROTEIN LIVF"/>
    <property type="match status" value="1"/>
</dbReference>
<dbReference type="SUPFAM" id="SSF52540">
    <property type="entry name" value="P-loop containing nucleoside triphosphate hydrolases"/>
    <property type="match status" value="1"/>
</dbReference>
<dbReference type="InterPro" id="IPR003593">
    <property type="entry name" value="AAA+_ATPase"/>
</dbReference>
<dbReference type="InterPro" id="IPR017871">
    <property type="entry name" value="ABC_transporter-like_CS"/>
</dbReference>
<dbReference type="PROSITE" id="PS50893">
    <property type="entry name" value="ABC_TRANSPORTER_2"/>
    <property type="match status" value="1"/>
</dbReference>
<dbReference type="EMBL" id="BMOC01000002">
    <property type="protein sequence ID" value="GGI99316.1"/>
    <property type="molecule type" value="Genomic_DNA"/>
</dbReference>
<dbReference type="GO" id="GO:0005524">
    <property type="term" value="F:ATP binding"/>
    <property type="evidence" value="ECO:0007669"/>
    <property type="project" value="UniProtKB-KW"/>
</dbReference>
<evidence type="ECO:0000259" key="6">
    <source>
        <dbReference type="PROSITE" id="PS50893"/>
    </source>
</evidence>
<reference evidence="7" key="1">
    <citation type="journal article" date="2014" name="Int. J. Syst. Evol. Microbiol.">
        <title>Complete genome sequence of Corynebacterium casei LMG S-19264T (=DSM 44701T), isolated from a smear-ripened cheese.</title>
        <authorList>
            <consortium name="US DOE Joint Genome Institute (JGI-PGF)"/>
            <person name="Walter F."/>
            <person name="Albersmeier A."/>
            <person name="Kalinowski J."/>
            <person name="Ruckert C."/>
        </authorList>
    </citation>
    <scope>NUCLEOTIDE SEQUENCE</scope>
    <source>
        <strain evidence="7">JCM 14359</strain>
    </source>
</reference>
<keyword evidence="2" id="KW-0813">Transport</keyword>
<reference evidence="7" key="2">
    <citation type="submission" date="2020-09" db="EMBL/GenBank/DDBJ databases">
        <authorList>
            <person name="Sun Q."/>
            <person name="Ohkuma M."/>
        </authorList>
    </citation>
    <scope>NUCLEOTIDE SEQUENCE</scope>
    <source>
        <strain evidence="7">JCM 14359</strain>
    </source>
</reference>
<evidence type="ECO:0000256" key="1">
    <source>
        <dbReference type="ARBA" id="ARBA00005417"/>
    </source>
</evidence>
<dbReference type="InterPro" id="IPR052156">
    <property type="entry name" value="BCAA_Transport_ATP-bd_LivF"/>
</dbReference>